<evidence type="ECO:0000313" key="10">
    <source>
        <dbReference type="EMBL" id="KAG0307775.1"/>
    </source>
</evidence>
<dbReference type="PANTHER" id="PTHR48041:SF119">
    <property type="entry name" value="ROA1P"/>
    <property type="match status" value="1"/>
</dbReference>
<dbReference type="GO" id="GO:0140359">
    <property type="term" value="F:ABC-type transporter activity"/>
    <property type="evidence" value="ECO:0007669"/>
    <property type="project" value="InterPro"/>
</dbReference>
<evidence type="ECO:0000259" key="8">
    <source>
        <dbReference type="Pfam" id="PF01061"/>
    </source>
</evidence>
<dbReference type="OrthoDB" id="66620at2759"/>
<dbReference type="GO" id="GO:0016020">
    <property type="term" value="C:membrane"/>
    <property type="evidence" value="ECO:0007669"/>
    <property type="project" value="UniProtKB-SubCell"/>
</dbReference>
<sequence length="516" mass="57440">TINGVSSYVRQDDKILLSHLTVRETLRYAADLQMRCSISETDRYAKVEDIIDLLGLRECADVIIGNDAIKGCSGGQRRRVSIGVQLFTEPACLFLDEPTTGLDALTAKSIVLILKRIAMSGRTVVCTIHQPRADIWHVFDNVVLLVTGGCAAYSGRASEVESYFAAAGHVAPAFTNIPDFILDTASVNLRSVAAEEMTRRTVDALVTRFNANKDVLLGVQVHNAPSAKLIKTNPQFAPFRKAFPILARRLLVNTFRQKGLYFNRIVQPFMMTVILTVLFAPLGNEPIDTTNRLGLLQYMTPFVFSGMLSNVAIYPSERDMAYREISDGGYSVTSFYFSFLVNEVPLGVIGSLGCTILFLVVMKLRVTAMTFFSFWVIVFGYINVGESIGMLFSTIVTHPGFNITLMSALISIFAFMTGIVAPNMPQWLDTINYISPFKYGSMLVTWNEFEGRVFDCSSDDITSGACPFPTGEAVLQTLNYLNKDWNLYMGLFMILVFTYRGLAWLALVIKAKHNRW</sequence>
<evidence type="ECO:0000256" key="2">
    <source>
        <dbReference type="ARBA" id="ARBA00022448"/>
    </source>
</evidence>
<organism evidence="10 11">
    <name type="scientific">Dissophora globulifera</name>
    <dbReference type="NCBI Taxonomy" id="979702"/>
    <lineage>
        <taxon>Eukaryota</taxon>
        <taxon>Fungi</taxon>
        <taxon>Fungi incertae sedis</taxon>
        <taxon>Mucoromycota</taxon>
        <taxon>Mortierellomycotina</taxon>
        <taxon>Mortierellomycetes</taxon>
        <taxon>Mortierellales</taxon>
        <taxon>Mortierellaceae</taxon>
        <taxon>Dissophora</taxon>
    </lineage>
</organism>
<evidence type="ECO:0000256" key="6">
    <source>
        <dbReference type="SAM" id="Phobius"/>
    </source>
</evidence>
<name>A0A9P6R3F9_9FUNG</name>
<feature type="transmembrane region" description="Helical" evidence="6">
    <location>
        <begin position="487"/>
        <end position="509"/>
    </location>
</feature>
<dbReference type="Pfam" id="PF19055">
    <property type="entry name" value="ABC2_membrane_7"/>
    <property type="match status" value="1"/>
</dbReference>
<feature type="domain" description="ABC transporter family G" evidence="9">
    <location>
        <begin position="129"/>
        <end position="184"/>
    </location>
</feature>
<evidence type="ECO:0000256" key="3">
    <source>
        <dbReference type="ARBA" id="ARBA00022692"/>
    </source>
</evidence>
<keyword evidence="5 6" id="KW-0472">Membrane</keyword>
<feature type="transmembrane region" description="Helical" evidence="6">
    <location>
        <begin position="295"/>
        <end position="314"/>
    </location>
</feature>
<dbReference type="InterPro" id="IPR043926">
    <property type="entry name" value="ABCG_dom"/>
</dbReference>
<protein>
    <recommendedName>
        <fullName evidence="12">ABC transporter domain-containing protein</fullName>
    </recommendedName>
</protein>
<gene>
    <name evidence="10" type="ORF">BGZ99_001360</name>
</gene>
<dbReference type="SUPFAM" id="SSF52540">
    <property type="entry name" value="P-loop containing nucleoside triphosphate hydrolases"/>
    <property type="match status" value="1"/>
</dbReference>
<feature type="non-terminal residue" evidence="10">
    <location>
        <position position="516"/>
    </location>
</feature>
<evidence type="ECO:0000259" key="7">
    <source>
        <dbReference type="Pfam" id="PF00005"/>
    </source>
</evidence>
<evidence type="ECO:0000256" key="1">
    <source>
        <dbReference type="ARBA" id="ARBA00004141"/>
    </source>
</evidence>
<dbReference type="InterPro" id="IPR013525">
    <property type="entry name" value="ABC2_TM"/>
</dbReference>
<dbReference type="EMBL" id="JAAAIP010001337">
    <property type="protein sequence ID" value="KAG0307775.1"/>
    <property type="molecule type" value="Genomic_DNA"/>
</dbReference>
<comment type="caution">
    <text evidence="10">The sequence shown here is derived from an EMBL/GenBank/DDBJ whole genome shotgun (WGS) entry which is preliminary data.</text>
</comment>
<dbReference type="InterPro" id="IPR003439">
    <property type="entry name" value="ABC_transporter-like_ATP-bd"/>
</dbReference>
<dbReference type="GO" id="GO:0005524">
    <property type="term" value="F:ATP binding"/>
    <property type="evidence" value="ECO:0007669"/>
    <property type="project" value="InterPro"/>
</dbReference>
<dbReference type="InterPro" id="IPR027417">
    <property type="entry name" value="P-loop_NTPase"/>
</dbReference>
<feature type="domain" description="ABC-2 type transporter transmembrane" evidence="8">
    <location>
        <begin position="243"/>
        <end position="449"/>
    </location>
</feature>
<dbReference type="Gene3D" id="3.40.50.300">
    <property type="entry name" value="P-loop containing nucleotide triphosphate hydrolases"/>
    <property type="match status" value="1"/>
</dbReference>
<feature type="domain" description="ABC transporter" evidence="7">
    <location>
        <begin position="7"/>
        <end position="100"/>
    </location>
</feature>
<keyword evidence="4 6" id="KW-1133">Transmembrane helix</keyword>
<evidence type="ECO:0000256" key="5">
    <source>
        <dbReference type="ARBA" id="ARBA00023136"/>
    </source>
</evidence>
<keyword evidence="3 6" id="KW-0812">Transmembrane</keyword>
<feature type="transmembrane region" description="Helical" evidence="6">
    <location>
        <begin position="403"/>
        <end position="421"/>
    </location>
</feature>
<accession>A0A9P6R3F9</accession>
<evidence type="ECO:0000256" key="4">
    <source>
        <dbReference type="ARBA" id="ARBA00022989"/>
    </source>
</evidence>
<dbReference type="GO" id="GO:0016887">
    <property type="term" value="F:ATP hydrolysis activity"/>
    <property type="evidence" value="ECO:0007669"/>
    <property type="project" value="InterPro"/>
</dbReference>
<evidence type="ECO:0000259" key="9">
    <source>
        <dbReference type="Pfam" id="PF19055"/>
    </source>
</evidence>
<dbReference type="AlphaFoldDB" id="A0A9P6R3F9"/>
<dbReference type="InterPro" id="IPR050352">
    <property type="entry name" value="ABCG_transporters"/>
</dbReference>
<dbReference type="Pfam" id="PF00005">
    <property type="entry name" value="ABC_tran"/>
    <property type="match status" value="1"/>
</dbReference>
<reference evidence="10" key="1">
    <citation type="journal article" date="2020" name="Fungal Divers.">
        <title>Resolving the Mortierellaceae phylogeny through synthesis of multi-gene phylogenetics and phylogenomics.</title>
        <authorList>
            <person name="Vandepol N."/>
            <person name="Liber J."/>
            <person name="Desiro A."/>
            <person name="Na H."/>
            <person name="Kennedy M."/>
            <person name="Barry K."/>
            <person name="Grigoriev I.V."/>
            <person name="Miller A.N."/>
            <person name="O'Donnell K."/>
            <person name="Stajich J.E."/>
            <person name="Bonito G."/>
        </authorList>
    </citation>
    <scope>NUCLEOTIDE SEQUENCE</scope>
    <source>
        <strain evidence="10">REB-010B</strain>
    </source>
</reference>
<dbReference type="Pfam" id="PF01061">
    <property type="entry name" value="ABC2_membrane"/>
    <property type="match status" value="1"/>
</dbReference>
<feature type="transmembrane region" description="Helical" evidence="6">
    <location>
        <begin position="335"/>
        <end position="360"/>
    </location>
</feature>
<evidence type="ECO:0000313" key="11">
    <source>
        <dbReference type="Proteomes" id="UP000738325"/>
    </source>
</evidence>
<proteinExistence type="predicted"/>
<keyword evidence="2" id="KW-0813">Transport</keyword>
<comment type="subcellular location">
    <subcellularLocation>
        <location evidence="1">Membrane</location>
        <topology evidence="1">Multi-pass membrane protein</topology>
    </subcellularLocation>
</comment>
<feature type="transmembrane region" description="Helical" evidence="6">
    <location>
        <begin position="265"/>
        <end position="283"/>
    </location>
</feature>
<dbReference type="Proteomes" id="UP000738325">
    <property type="component" value="Unassembled WGS sequence"/>
</dbReference>
<dbReference type="PANTHER" id="PTHR48041">
    <property type="entry name" value="ABC TRANSPORTER G FAMILY MEMBER 28"/>
    <property type="match status" value="1"/>
</dbReference>
<feature type="transmembrane region" description="Helical" evidence="6">
    <location>
        <begin position="372"/>
        <end position="396"/>
    </location>
</feature>
<keyword evidence="11" id="KW-1185">Reference proteome</keyword>
<evidence type="ECO:0008006" key="12">
    <source>
        <dbReference type="Google" id="ProtNLM"/>
    </source>
</evidence>